<dbReference type="Gene3D" id="3.90.1310.10">
    <property type="entry name" value="Penicillin-binding protein 2a (Domain 2)"/>
    <property type="match status" value="1"/>
</dbReference>
<dbReference type="GO" id="GO:0005886">
    <property type="term" value="C:plasma membrane"/>
    <property type="evidence" value="ECO:0007669"/>
    <property type="project" value="TreeGrafter"/>
</dbReference>
<evidence type="ECO:0000256" key="4">
    <source>
        <dbReference type="SAM" id="Phobius"/>
    </source>
</evidence>
<accession>A0A1R4KMB5</accession>
<dbReference type="SUPFAM" id="SSF56519">
    <property type="entry name" value="Penicillin binding protein dimerisation domain"/>
    <property type="match status" value="1"/>
</dbReference>
<gene>
    <name evidence="7" type="ORF">FM114_15910</name>
</gene>
<dbReference type="EMBL" id="FUKQ01000063">
    <property type="protein sequence ID" value="SJN45389.1"/>
    <property type="molecule type" value="Genomic_DNA"/>
</dbReference>
<dbReference type="GO" id="GO:0016757">
    <property type="term" value="F:glycosyltransferase activity"/>
    <property type="evidence" value="ECO:0007669"/>
    <property type="project" value="UniProtKB-KW"/>
</dbReference>
<dbReference type="Pfam" id="PF03717">
    <property type="entry name" value="PBP_dimer"/>
    <property type="match status" value="1"/>
</dbReference>
<dbReference type="InterPro" id="IPR050515">
    <property type="entry name" value="Beta-lactam/transpept"/>
</dbReference>
<feature type="domain" description="Penicillin-binding protein dimerisation" evidence="6">
    <location>
        <begin position="75"/>
        <end position="264"/>
    </location>
</feature>
<dbReference type="GO" id="GO:0071555">
    <property type="term" value="P:cell wall organization"/>
    <property type="evidence" value="ECO:0007669"/>
    <property type="project" value="TreeGrafter"/>
</dbReference>
<dbReference type="OrthoDB" id="9789078at2"/>
<evidence type="ECO:0000313" key="8">
    <source>
        <dbReference type="Proteomes" id="UP000188342"/>
    </source>
</evidence>
<feature type="domain" description="Penicillin-binding protein transpeptidase" evidence="5">
    <location>
        <begin position="308"/>
        <end position="612"/>
    </location>
</feature>
<evidence type="ECO:0000256" key="1">
    <source>
        <dbReference type="ARBA" id="ARBA00004370"/>
    </source>
</evidence>
<evidence type="ECO:0000256" key="2">
    <source>
        <dbReference type="ARBA" id="ARBA00007171"/>
    </source>
</evidence>
<dbReference type="InterPro" id="IPR012338">
    <property type="entry name" value="Beta-lactam/transpept-like"/>
</dbReference>
<keyword evidence="7" id="KW-0808">Transferase</keyword>
<comment type="subcellular location">
    <subcellularLocation>
        <location evidence="1">Membrane</location>
    </subcellularLocation>
</comment>
<organism evidence="7 8">
    <name type="scientific">Luteococcus japonicus LSP_Lj1</name>
    <dbReference type="NCBI Taxonomy" id="1255658"/>
    <lineage>
        <taxon>Bacteria</taxon>
        <taxon>Bacillati</taxon>
        <taxon>Actinomycetota</taxon>
        <taxon>Actinomycetes</taxon>
        <taxon>Propionibacteriales</taxon>
        <taxon>Propionibacteriaceae</taxon>
        <taxon>Luteococcus</taxon>
    </lineage>
</organism>
<reference evidence="7 8" key="1">
    <citation type="submission" date="2017-02" db="EMBL/GenBank/DDBJ databases">
        <authorList>
            <person name="Peterson S.W."/>
        </authorList>
    </citation>
    <scope>NUCLEOTIDE SEQUENCE [LARGE SCALE GENOMIC DNA]</scope>
    <source>
        <strain evidence="7 8">LSP_Lj1</strain>
    </source>
</reference>
<dbReference type="SUPFAM" id="SSF56601">
    <property type="entry name" value="beta-lactamase/transpeptidase-like"/>
    <property type="match status" value="1"/>
</dbReference>
<protein>
    <submittedName>
        <fullName evidence="7">Cell division protein FtsI [Peptidoglycan synthetase]</fullName>
        <ecNumber evidence="7">2.4.1.129</ecNumber>
    </submittedName>
</protein>
<keyword evidence="7" id="KW-0328">Glycosyltransferase</keyword>
<feature type="transmembrane region" description="Helical" evidence="4">
    <location>
        <begin position="31"/>
        <end position="50"/>
    </location>
</feature>
<dbReference type="Gene3D" id="3.40.710.10">
    <property type="entry name" value="DD-peptidase/beta-lactamase superfamily"/>
    <property type="match status" value="1"/>
</dbReference>
<name>A0A1R4KMB5_9ACTN</name>
<keyword evidence="3 4" id="KW-0472">Membrane</keyword>
<evidence type="ECO:0000256" key="3">
    <source>
        <dbReference type="ARBA" id="ARBA00023136"/>
    </source>
</evidence>
<dbReference type="Pfam" id="PF00905">
    <property type="entry name" value="Transpeptidase"/>
    <property type="match status" value="1"/>
</dbReference>
<dbReference type="InterPro" id="IPR005311">
    <property type="entry name" value="PBP_dimer"/>
</dbReference>
<dbReference type="Gene3D" id="3.30.450.330">
    <property type="match status" value="1"/>
</dbReference>
<dbReference type="PANTHER" id="PTHR30627:SF1">
    <property type="entry name" value="PEPTIDOGLYCAN D,D-TRANSPEPTIDASE FTSI"/>
    <property type="match status" value="1"/>
</dbReference>
<keyword evidence="8" id="KW-1185">Reference proteome</keyword>
<dbReference type="AlphaFoldDB" id="A0A1R4KMB5"/>
<dbReference type="Proteomes" id="UP000188342">
    <property type="component" value="Unassembled WGS sequence"/>
</dbReference>
<comment type="similarity">
    <text evidence="2">Belongs to the transpeptidase family.</text>
</comment>
<proteinExistence type="inferred from homology"/>
<dbReference type="GO" id="GO:0008658">
    <property type="term" value="F:penicillin binding"/>
    <property type="evidence" value="ECO:0007669"/>
    <property type="project" value="InterPro"/>
</dbReference>
<evidence type="ECO:0000259" key="6">
    <source>
        <dbReference type="Pfam" id="PF03717"/>
    </source>
</evidence>
<sequence length="636" mass="67574">MAGKQPTRRPAPRGSWLDTSRIQLAEPDKRLRWMLLAILVAVTLFMGRALQLQAFDSKAYAAKAAQQMTHTVPLVPQRGTISDRFGTVMATTVPAVRIVADPSMIARNGVDKRLDLTEKQQKTANANAPAMSKILAKHLGGKEADYLKSLTAKGKDGELLSWKVVAPQVEASVWNEINKELRAGGPVEGVAKGSPYWYGLYKQDNPKRIYPSGSVGGNLIGVVRSEVDPEPHVKALTGVEKFLDPELTGTAGREVYESSAYGRIPLGTDVLTPAVDGNDYTLTIDATLQQATEAALAKYTAQAAATTGTAIVMNVKTGEVLANANVPSYDPNKISEAAAKSGLVNRSVEAIYDPGSVQKVLTMAALADKGLVKADTRVLVPSKLESGGGYIRDSYAHSDVPMTARGVIAKSSNIGTAMLSRQLDKPSLVQYLKDFGLGSKTGVELPGESAGIIPKPDMADYSRDQIAFGQGLSTTPIQEAAAVAGVVNDGVYNPPTMVKAATGSDGKPAKLPAKEPRRVISKEASAEVRDMMEAVITLDPKKRAIPGYRAIGKSGTAERADGKGGYDGYTASFVMAAPAENPQILVYVLLDEPLDGHQGSEVALPVTQEVMKLALPRYGVLPSTTPAPEKPLEYEP</sequence>
<dbReference type="RefSeq" id="WP_094766119.1">
    <property type="nucleotide sequence ID" value="NZ_FUKQ01000063.1"/>
</dbReference>
<dbReference type="EC" id="2.4.1.129" evidence="7"/>
<dbReference type="STRING" id="1255658.FM114_15910"/>
<keyword evidence="7" id="KW-0132">Cell division</keyword>
<dbReference type="PANTHER" id="PTHR30627">
    <property type="entry name" value="PEPTIDOGLYCAN D,D-TRANSPEPTIDASE"/>
    <property type="match status" value="1"/>
</dbReference>
<keyword evidence="4" id="KW-0812">Transmembrane</keyword>
<evidence type="ECO:0000259" key="5">
    <source>
        <dbReference type="Pfam" id="PF00905"/>
    </source>
</evidence>
<keyword evidence="4" id="KW-1133">Transmembrane helix</keyword>
<dbReference type="GO" id="GO:0051301">
    <property type="term" value="P:cell division"/>
    <property type="evidence" value="ECO:0007669"/>
    <property type="project" value="UniProtKB-KW"/>
</dbReference>
<dbReference type="InterPro" id="IPR001460">
    <property type="entry name" value="PCN-bd_Tpept"/>
</dbReference>
<dbReference type="InterPro" id="IPR036138">
    <property type="entry name" value="PBP_dimer_sf"/>
</dbReference>
<evidence type="ECO:0000313" key="7">
    <source>
        <dbReference type="EMBL" id="SJN45389.1"/>
    </source>
</evidence>
<keyword evidence="7" id="KW-0131">Cell cycle</keyword>